<comment type="caution">
    <text evidence="1">The sequence shown here is derived from an EMBL/GenBank/DDBJ whole genome shotgun (WGS) entry which is preliminary data.</text>
</comment>
<organism evidence="1 2">
    <name type="scientific">Shewanella decolorationis S12</name>
    <dbReference type="NCBI Taxonomy" id="1353536"/>
    <lineage>
        <taxon>Bacteria</taxon>
        <taxon>Pseudomonadati</taxon>
        <taxon>Pseudomonadota</taxon>
        <taxon>Gammaproteobacteria</taxon>
        <taxon>Alteromonadales</taxon>
        <taxon>Shewanellaceae</taxon>
        <taxon>Shewanella</taxon>
    </lineage>
</organism>
<gene>
    <name evidence="1" type="ORF">SHD_2307</name>
</gene>
<dbReference type="Proteomes" id="UP000017548">
    <property type="component" value="Unassembled WGS sequence"/>
</dbReference>
<protein>
    <submittedName>
        <fullName evidence="1">Uncharacterized protein</fullName>
    </submittedName>
</protein>
<proteinExistence type="predicted"/>
<reference evidence="1 2" key="1">
    <citation type="journal article" date="2013" name="Genome Announc.">
        <title>Draft Genome Sequence of Shewanella decolorationis S12, a Dye-Degrading Bacterium Isolated from a Wastewater Treatment Plant.</title>
        <authorList>
            <person name="Xu M."/>
            <person name="Fang Y."/>
            <person name="Liu J."/>
            <person name="Chen X."/>
            <person name="Sun G."/>
            <person name="Guo J."/>
            <person name="Hua Z."/>
            <person name="Tu Q."/>
            <person name="Wu L."/>
            <person name="Zhou J."/>
            <person name="Liu X."/>
        </authorList>
    </citation>
    <scope>NUCLEOTIDE SEQUENCE [LARGE SCALE GENOMIC DNA]</scope>
    <source>
        <strain evidence="1 2">S12</strain>
    </source>
</reference>
<evidence type="ECO:0000313" key="2">
    <source>
        <dbReference type="Proteomes" id="UP000017548"/>
    </source>
</evidence>
<sequence>MREYCGVGGQSLMHFKRLALISHRARFITRQDDSMKYPSGFLLLLAFSHVTWAGCDEVTSQCLVINGGKEHSESCEIAICANMNEYIVDVALENGGTIFMRQDNQSQLIRVNGNPGIFIRPSPEKTGQTCYAMADKNLTYCLPDAVL</sequence>
<dbReference type="EMBL" id="AXZL01000067">
    <property type="protein sequence ID" value="ESE41102.1"/>
    <property type="molecule type" value="Genomic_DNA"/>
</dbReference>
<accession>A0ABP2Z3B7</accession>
<keyword evidence="2" id="KW-1185">Reference proteome</keyword>
<evidence type="ECO:0000313" key="1">
    <source>
        <dbReference type="EMBL" id="ESE41102.1"/>
    </source>
</evidence>
<name>A0ABP2Z3B7_9GAMM</name>